<keyword evidence="4" id="KW-0808">Transferase</keyword>
<protein>
    <submittedName>
        <fullName evidence="11">Uncharacterized protein</fullName>
    </submittedName>
</protein>
<feature type="transmembrane region" description="Helical" evidence="8">
    <location>
        <begin position="256"/>
        <end position="278"/>
    </location>
</feature>
<proteinExistence type="predicted"/>
<feature type="domain" description="DUF7846" evidence="10">
    <location>
        <begin position="498"/>
        <end position="651"/>
    </location>
</feature>
<feature type="transmembrane region" description="Helical" evidence="8">
    <location>
        <begin position="226"/>
        <end position="244"/>
    </location>
</feature>
<feature type="transmembrane region" description="Helical" evidence="8">
    <location>
        <begin position="414"/>
        <end position="434"/>
    </location>
</feature>
<keyword evidence="6 8" id="KW-1133">Transmembrane helix</keyword>
<dbReference type="Pfam" id="PF25230">
    <property type="entry name" value="DUF7846"/>
    <property type="match status" value="1"/>
</dbReference>
<evidence type="ECO:0000256" key="6">
    <source>
        <dbReference type="ARBA" id="ARBA00022989"/>
    </source>
</evidence>
<dbReference type="EMBL" id="FR746099">
    <property type="protein sequence ID" value="CCC40655.1"/>
    <property type="molecule type" value="Genomic_DNA"/>
</dbReference>
<feature type="transmembrane region" description="Helical" evidence="8">
    <location>
        <begin position="122"/>
        <end position="144"/>
    </location>
</feature>
<evidence type="ECO:0000256" key="8">
    <source>
        <dbReference type="SAM" id="Phobius"/>
    </source>
</evidence>
<gene>
    <name evidence="11" type="ordered locus">Hqrw_2843</name>
</gene>
<dbReference type="OrthoDB" id="157326at2157"/>
<feature type="transmembrane region" description="Helical" evidence="8">
    <location>
        <begin position="375"/>
        <end position="394"/>
    </location>
</feature>
<feature type="transmembrane region" description="Helical" evidence="8">
    <location>
        <begin position="173"/>
        <end position="194"/>
    </location>
</feature>
<dbReference type="KEGG" id="hwc:Hqrw_2843"/>
<dbReference type="PANTHER" id="PTHR33908:SF11">
    <property type="entry name" value="MEMBRANE PROTEIN"/>
    <property type="match status" value="1"/>
</dbReference>
<dbReference type="HOGENOM" id="CLU_018666_0_0_2"/>
<dbReference type="InterPro" id="IPR038731">
    <property type="entry name" value="RgtA/B/C-like"/>
</dbReference>
<evidence type="ECO:0000256" key="4">
    <source>
        <dbReference type="ARBA" id="ARBA00022679"/>
    </source>
</evidence>
<dbReference type="Proteomes" id="UP000007954">
    <property type="component" value="Chromosome"/>
</dbReference>
<dbReference type="Pfam" id="PF13231">
    <property type="entry name" value="PMT_2"/>
    <property type="match status" value="1"/>
</dbReference>
<reference evidence="11 12" key="1">
    <citation type="journal article" date="2011" name="PLoS ONE">
        <title>Haloquadratum walsbyi: limited diversity in a global pond.</title>
        <authorList>
            <person name="Dyall-Smith M."/>
            <person name="Pfeiffer F."/>
            <person name="Klee K."/>
            <person name="Palm P."/>
            <person name="Gross K."/>
            <person name="Schuster S.C."/>
            <person name="Rampp M."/>
            <person name="Oesterhelt D."/>
        </authorList>
    </citation>
    <scope>NUCLEOTIDE SEQUENCE [LARGE SCALE GENOMIC DNA]</scope>
    <source>
        <strain evidence="12">DSM 16854 / JCM 12705 / C23</strain>
    </source>
</reference>
<evidence type="ECO:0000259" key="9">
    <source>
        <dbReference type="Pfam" id="PF13231"/>
    </source>
</evidence>
<dbReference type="GO" id="GO:0005886">
    <property type="term" value="C:plasma membrane"/>
    <property type="evidence" value="ECO:0007669"/>
    <property type="project" value="UniProtKB-SubCell"/>
</dbReference>
<feature type="domain" description="Glycosyltransferase RgtA/B/C/D-like" evidence="9">
    <location>
        <begin position="107"/>
        <end position="245"/>
    </location>
</feature>
<accession>G0LJ87</accession>
<keyword evidence="3" id="KW-0328">Glycosyltransferase</keyword>
<evidence type="ECO:0000313" key="11">
    <source>
        <dbReference type="EMBL" id="CCC40655.1"/>
    </source>
</evidence>
<feature type="transmembrane region" description="Helical" evidence="8">
    <location>
        <begin position="334"/>
        <end position="354"/>
    </location>
</feature>
<sequence>MHFIYKFMRSDNTLLTRVRARLPISIRTLLAGILAVGTGLLVALVAIDVFPYHSINDDEAVYLTQAALLLDGAFFIDPAPYPPEAVRPWFFILDDSAVGTQLYSKYTPVVPALFAVGYRLGFGTWTVGLALIATGTAGGVYLLAARAFDRTIGVCAIVVLAGSPMFLLTSATFLSYAPTTFLNVIFALAYLHSFRAHDQRLLTWGWAIATGFATGIAFFARPYTALLFALPFIIHTLVTVGRHLRDFGWSHQQTRVAVTRAFLTAIAGCVIVAVALWYNAIVTGDPLTFPYAAFAPADGLGFGPHELLSYEATYTPEIALRTTIIILQSLATEWIAAGIIGTGFSILGGSVVIYDIIIGSSDPDKSSLPSSTISLLLISIIPTVVIGEAYFWGTYNGLQNGLIDLLGPFYHFDILIPIAIFAAAGFVTLFRRLITVLTIFTTRQRARIVIGIILIMTAPIIGVTGESVLMDPIEANGERSESLAATYEPIKEHSFNNAVVFTPDTYGDWQAHPFQYLRSDPTLDGPVVYATDGPPRRDMTVIDATNRTPYRFTYRGDWTGAVEPVTPALQQLSVRRGAVIQIQTTVGQPQNLQSASVRIETDDGYARYQVTPANHTRSDQTVLVRWLITPDGVWVRNLPTASTGGETVQLDTISTFAPSGSDLSRSKNEYKASRDNRANITTNTTQTAVTLPSGPSEVDLMITFVGAGGASITYRQHVSVETTNTTASIKDNRKPSVRAIWPAKTQVCRLTTDCGRERTWIGPTSETLNGVSINASATGYHANVSSVD</sequence>
<evidence type="ECO:0000256" key="3">
    <source>
        <dbReference type="ARBA" id="ARBA00022676"/>
    </source>
</evidence>
<evidence type="ECO:0000313" key="12">
    <source>
        <dbReference type="Proteomes" id="UP000007954"/>
    </source>
</evidence>
<evidence type="ECO:0000256" key="1">
    <source>
        <dbReference type="ARBA" id="ARBA00004651"/>
    </source>
</evidence>
<feature type="transmembrane region" description="Helical" evidence="8">
    <location>
        <begin position="446"/>
        <end position="465"/>
    </location>
</feature>
<evidence type="ECO:0000256" key="2">
    <source>
        <dbReference type="ARBA" id="ARBA00022475"/>
    </source>
</evidence>
<keyword evidence="5 8" id="KW-0812">Transmembrane</keyword>
<name>G0LJ87_HALWC</name>
<dbReference type="PANTHER" id="PTHR33908">
    <property type="entry name" value="MANNOSYLTRANSFERASE YKCB-RELATED"/>
    <property type="match status" value="1"/>
</dbReference>
<comment type="subcellular location">
    <subcellularLocation>
        <location evidence="1">Cell membrane</location>
        <topology evidence="1">Multi-pass membrane protein</topology>
    </subcellularLocation>
</comment>
<evidence type="ECO:0000256" key="7">
    <source>
        <dbReference type="ARBA" id="ARBA00023136"/>
    </source>
</evidence>
<feature type="transmembrane region" description="Helical" evidence="8">
    <location>
        <begin position="151"/>
        <end position="167"/>
    </location>
</feature>
<dbReference type="AlphaFoldDB" id="G0LJ87"/>
<feature type="transmembrane region" description="Helical" evidence="8">
    <location>
        <begin position="29"/>
        <end position="47"/>
    </location>
</feature>
<dbReference type="GO" id="GO:0016763">
    <property type="term" value="F:pentosyltransferase activity"/>
    <property type="evidence" value="ECO:0007669"/>
    <property type="project" value="TreeGrafter"/>
</dbReference>
<evidence type="ECO:0000256" key="5">
    <source>
        <dbReference type="ARBA" id="ARBA00022692"/>
    </source>
</evidence>
<dbReference type="GO" id="GO:0008610">
    <property type="term" value="P:lipid biosynthetic process"/>
    <property type="evidence" value="ECO:0007669"/>
    <property type="project" value="UniProtKB-ARBA"/>
</dbReference>
<feature type="transmembrane region" description="Helical" evidence="8">
    <location>
        <begin position="201"/>
        <end position="220"/>
    </location>
</feature>
<evidence type="ECO:0000259" key="10">
    <source>
        <dbReference type="Pfam" id="PF25230"/>
    </source>
</evidence>
<dbReference type="InterPro" id="IPR050297">
    <property type="entry name" value="LipidA_mod_glycosyltrf_83"/>
</dbReference>
<keyword evidence="7 8" id="KW-0472">Membrane</keyword>
<dbReference type="InterPro" id="IPR057168">
    <property type="entry name" value="DUF7846"/>
</dbReference>
<organism evidence="11 12">
    <name type="scientific">Haloquadratum walsbyi (strain DSM 16854 / JCM 12705 / C23)</name>
    <dbReference type="NCBI Taxonomy" id="768065"/>
    <lineage>
        <taxon>Archaea</taxon>
        <taxon>Methanobacteriati</taxon>
        <taxon>Methanobacteriota</taxon>
        <taxon>Stenosarchaea group</taxon>
        <taxon>Halobacteria</taxon>
        <taxon>Halobacteriales</taxon>
        <taxon>Haloferacaceae</taxon>
        <taxon>Haloquadratum</taxon>
    </lineage>
</organism>
<keyword evidence="2" id="KW-1003">Cell membrane</keyword>